<evidence type="ECO:0000256" key="8">
    <source>
        <dbReference type="ARBA" id="ARBA00022989"/>
    </source>
</evidence>
<evidence type="ECO:0000256" key="2">
    <source>
        <dbReference type="ARBA" id="ARBA00004370"/>
    </source>
</evidence>
<dbReference type="Gene3D" id="3.30.565.10">
    <property type="entry name" value="Histidine kinase-like ATPase, C-terminal domain"/>
    <property type="match status" value="1"/>
</dbReference>
<accession>A0ABY5QL05</accession>
<dbReference type="PANTHER" id="PTHR45436">
    <property type="entry name" value="SENSOR HISTIDINE KINASE YKOH"/>
    <property type="match status" value="1"/>
</dbReference>
<evidence type="ECO:0000256" key="5">
    <source>
        <dbReference type="ARBA" id="ARBA00022679"/>
    </source>
</evidence>
<evidence type="ECO:0000256" key="6">
    <source>
        <dbReference type="ARBA" id="ARBA00022692"/>
    </source>
</evidence>
<evidence type="ECO:0000256" key="4">
    <source>
        <dbReference type="ARBA" id="ARBA00022553"/>
    </source>
</evidence>
<evidence type="ECO:0000313" key="11">
    <source>
        <dbReference type="EMBL" id="UVA81033.1"/>
    </source>
</evidence>
<keyword evidence="6" id="KW-0812">Transmembrane</keyword>
<evidence type="ECO:0000256" key="7">
    <source>
        <dbReference type="ARBA" id="ARBA00022777"/>
    </source>
</evidence>
<reference evidence="11" key="1">
    <citation type="submission" date="2022-08" db="EMBL/GenBank/DDBJ databases">
        <title>Multi-unit outbreak of Pandoraea commovens among non-cystic fibrosis intensive care patients from 2019 to 2021 in Berlin, Germany.</title>
        <authorList>
            <person name="Menzel P."/>
        </authorList>
    </citation>
    <scope>NUCLEOTIDE SEQUENCE</scope>
    <source>
        <strain evidence="11">LB-19-202-79</strain>
    </source>
</reference>
<keyword evidence="12" id="KW-1185">Reference proteome</keyword>
<dbReference type="InterPro" id="IPR004358">
    <property type="entry name" value="Sig_transdc_His_kin-like_C"/>
</dbReference>
<evidence type="ECO:0000256" key="1">
    <source>
        <dbReference type="ARBA" id="ARBA00000085"/>
    </source>
</evidence>
<evidence type="ECO:0000256" key="3">
    <source>
        <dbReference type="ARBA" id="ARBA00012438"/>
    </source>
</evidence>
<sequence length="106" mass="11101">MLLANLVDNALRHTPRGGAVDVRLSSGSSGVTLEVIDTGPGVAPNELEKVTTRFYRGDEAVGQGSGLGLSIVGRVAERHRARLVLENRTDRTGLIARVAPLLSASA</sequence>
<proteinExistence type="predicted"/>
<dbReference type="InterPro" id="IPR005467">
    <property type="entry name" value="His_kinase_dom"/>
</dbReference>
<dbReference type="EC" id="2.7.13.3" evidence="3"/>
<dbReference type="Pfam" id="PF02518">
    <property type="entry name" value="HATPase_c"/>
    <property type="match status" value="1"/>
</dbReference>
<dbReference type="PROSITE" id="PS50109">
    <property type="entry name" value="HIS_KIN"/>
    <property type="match status" value="1"/>
</dbReference>
<dbReference type="Proteomes" id="UP001058980">
    <property type="component" value="Chromosome"/>
</dbReference>
<dbReference type="InterPro" id="IPR050428">
    <property type="entry name" value="TCS_sensor_his_kinase"/>
</dbReference>
<comment type="catalytic activity">
    <reaction evidence="1">
        <text>ATP + protein L-histidine = ADP + protein N-phospho-L-histidine.</text>
        <dbReference type="EC" id="2.7.13.3"/>
    </reaction>
</comment>
<evidence type="ECO:0000313" key="12">
    <source>
        <dbReference type="Proteomes" id="UP001058980"/>
    </source>
</evidence>
<dbReference type="InterPro" id="IPR003594">
    <property type="entry name" value="HATPase_dom"/>
</dbReference>
<dbReference type="SMART" id="SM00387">
    <property type="entry name" value="HATPase_c"/>
    <property type="match status" value="1"/>
</dbReference>
<dbReference type="PANTHER" id="PTHR45436:SF5">
    <property type="entry name" value="SENSOR HISTIDINE KINASE TRCS"/>
    <property type="match status" value="1"/>
</dbReference>
<dbReference type="EMBL" id="CP102780">
    <property type="protein sequence ID" value="UVA81033.1"/>
    <property type="molecule type" value="Genomic_DNA"/>
</dbReference>
<dbReference type="RefSeq" id="WP_150665703.1">
    <property type="nucleotide sequence ID" value="NZ_CABPSA010000007.1"/>
</dbReference>
<dbReference type="SUPFAM" id="SSF55874">
    <property type="entry name" value="ATPase domain of HSP90 chaperone/DNA topoisomerase II/histidine kinase"/>
    <property type="match status" value="1"/>
</dbReference>
<evidence type="ECO:0000259" key="10">
    <source>
        <dbReference type="PROSITE" id="PS50109"/>
    </source>
</evidence>
<organism evidence="11 12">
    <name type="scientific">Pandoraea commovens</name>
    <dbReference type="NCBI Taxonomy" id="2508289"/>
    <lineage>
        <taxon>Bacteria</taxon>
        <taxon>Pseudomonadati</taxon>
        <taxon>Pseudomonadota</taxon>
        <taxon>Betaproteobacteria</taxon>
        <taxon>Burkholderiales</taxon>
        <taxon>Burkholderiaceae</taxon>
        <taxon>Pandoraea</taxon>
    </lineage>
</organism>
<dbReference type="PRINTS" id="PR00344">
    <property type="entry name" value="BCTRLSENSOR"/>
</dbReference>
<keyword evidence="11" id="KW-0067">ATP-binding</keyword>
<feature type="domain" description="Histidine kinase" evidence="10">
    <location>
        <begin position="1"/>
        <end position="104"/>
    </location>
</feature>
<protein>
    <recommendedName>
        <fullName evidence="3">histidine kinase</fullName>
        <ecNumber evidence="3">2.7.13.3</ecNumber>
    </recommendedName>
</protein>
<comment type="subcellular location">
    <subcellularLocation>
        <location evidence="2">Membrane</location>
    </subcellularLocation>
</comment>
<keyword evidence="9" id="KW-0472">Membrane</keyword>
<evidence type="ECO:0000256" key="9">
    <source>
        <dbReference type="ARBA" id="ARBA00023136"/>
    </source>
</evidence>
<dbReference type="GO" id="GO:0005524">
    <property type="term" value="F:ATP binding"/>
    <property type="evidence" value="ECO:0007669"/>
    <property type="project" value="UniProtKB-KW"/>
</dbReference>
<keyword evidence="7" id="KW-0418">Kinase</keyword>
<keyword evidence="4" id="KW-0597">Phosphoprotein</keyword>
<keyword evidence="5" id="KW-0808">Transferase</keyword>
<dbReference type="InterPro" id="IPR036890">
    <property type="entry name" value="HATPase_C_sf"/>
</dbReference>
<gene>
    <name evidence="11" type="ORF">NTU39_08565</name>
</gene>
<keyword evidence="8" id="KW-1133">Transmembrane helix</keyword>
<name>A0ABY5QL05_9BURK</name>
<keyword evidence="11" id="KW-0547">Nucleotide-binding</keyword>